<dbReference type="Gene3D" id="3.40.50.2300">
    <property type="match status" value="2"/>
</dbReference>
<dbReference type="InterPro" id="IPR001387">
    <property type="entry name" value="Cro/C1-type_HTH"/>
</dbReference>
<keyword evidence="2" id="KW-0238">DNA-binding</keyword>
<dbReference type="AlphaFoldDB" id="A0A174QIS5"/>
<reference evidence="7 9" key="2">
    <citation type="submission" date="2018-06" db="EMBL/GenBank/DDBJ databases">
        <authorList>
            <consortium name="Pathogen Informatics"/>
            <person name="Doyle S."/>
        </authorList>
    </citation>
    <scope>NUCLEOTIDE SEQUENCE [LARGE SCALE GENOMIC DNA]</scope>
    <source>
        <strain evidence="7 9">NCTC11224</strain>
    </source>
</reference>
<dbReference type="InterPro" id="IPR010982">
    <property type="entry name" value="Lambda_DNA-bd_dom_sf"/>
</dbReference>
<dbReference type="GO" id="GO:0000976">
    <property type="term" value="F:transcription cis-regulatory region binding"/>
    <property type="evidence" value="ECO:0007669"/>
    <property type="project" value="TreeGrafter"/>
</dbReference>
<dbReference type="CDD" id="cd01542">
    <property type="entry name" value="PBP1_TreR-like"/>
    <property type="match status" value="1"/>
</dbReference>
<evidence type="ECO:0000313" key="8">
    <source>
        <dbReference type="Proteomes" id="UP000095512"/>
    </source>
</evidence>
<dbReference type="Proteomes" id="UP000251853">
    <property type="component" value="Unassembled WGS sequence"/>
</dbReference>
<sequence>MPVLQGILGVCVCCIPRTAGIRCAAGHTVIEHTANQRTANESEGMDMSSRKITMDDIANMAGVTKSTVSRYFNGGSVKESTRERIQEIIREYNYEPNTFARLKAKESNVIGVVLPTLNSKVSSRVVTSIGRYLREQGYETLIKDSDHSVDLELKNIQRLITLKVDGIILSAITITEAHRNLIQESPVPVVVAAQEYDGGISIVHDDYGAGKAMGVRVGRAAPARVGYMGVSGLDVAVGLNRKQGVMDGLKECGVKNVVTATGDYSYASGICMAEEILDQGPVDAIICATDRLAFGAYHVLGERGLRIPEDVSVAGFGGYDESTLLKPELTTLRFDSYGLGYLGAETILKMIHREPVPKKQIVDYRIIEGGSVKK</sequence>
<dbReference type="InterPro" id="IPR000843">
    <property type="entry name" value="HTH_LacI"/>
</dbReference>
<evidence type="ECO:0000256" key="1">
    <source>
        <dbReference type="ARBA" id="ARBA00023015"/>
    </source>
</evidence>
<dbReference type="Pfam" id="PF00532">
    <property type="entry name" value="Peripla_BP_1"/>
    <property type="match status" value="1"/>
</dbReference>
<dbReference type="GO" id="GO:0003700">
    <property type="term" value="F:DNA-binding transcription factor activity"/>
    <property type="evidence" value="ECO:0007669"/>
    <property type="project" value="TreeGrafter"/>
</dbReference>
<evidence type="ECO:0000259" key="4">
    <source>
        <dbReference type="PROSITE" id="PS50932"/>
    </source>
</evidence>
<dbReference type="EMBL" id="CZAB01000047">
    <property type="protein sequence ID" value="CUP73123.1"/>
    <property type="molecule type" value="Genomic_DNA"/>
</dbReference>
<evidence type="ECO:0000256" key="2">
    <source>
        <dbReference type="ARBA" id="ARBA00023125"/>
    </source>
</evidence>
<evidence type="ECO:0000313" key="9">
    <source>
        <dbReference type="Proteomes" id="UP000251853"/>
    </source>
</evidence>
<feature type="domain" description="HTH lacI-type" evidence="4">
    <location>
        <begin position="52"/>
        <end position="105"/>
    </location>
</feature>
<evidence type="ECO:0000313" key="6">
    <source>
        <dbReference type="EMBL" id="CUP73123.1"/>
    </source>
</evidence>
<dbReference type="PROSITE" id="PS50932">
    <property type="entry name" value="HTH_LACI_2"/>
    <property type="match status" value="1"/>
</dbReference>
<evidence type="ECO:0000259" key="5">
    <source>
        <dbReference type="PROSITE" id="PS50943"/>
    </source>
</evidence>
<keyword evidence="1" id="KW-0805">Transcription regulation</keyword>
<dbReference type="Proteomes" id="UP000095512">
    <property type="component" value="Unassembled WGS sequence"/>
</dbReference>
<dbReference type="CDD" id="cd01392">
    <property type="entry name" value="HTH_LacI"/>
    <property type="match status" value="1"/>
</dbReference>
<gene>
    <name evidence="6" type="primary">ccpA_5</name>
    <name evidence="7" type="synonym">ccpA_8</name>
    <name evidence="6" type="ORF">ERS852480_03955</name>
    <name evidence="7" type="ORF">NCTC11224_05163</name>
</gene>
<evidence type="ECO:0000256" key="3">
    <source>
        <dbReference type="ARBA" id="ARBA00023163"/>
    </source>
</evidence>
<reference evidence="6 8" key="1">
    <citation type="submission" date="2015-09" db="EMBL/GenBank/DDBJ databases">
        <authorList>
            <consortium name="Pathogen Informatics"/>
        </authorList>
    </citation>
    <scope>NUCLEOTIDE SEQUENCE [LARGE SCALE GENOMIC DNA]</scope>
    <source>
        <strain evidence="6 8">2789STDY5834865</strain>
    </source>
</reference>
<dbReference type="Gene3D" id="1.10.260.40">
    <property type="entry name" value="lambda repressor-like DNA-binding domains"/>
    <property type="match status" value="1"/>
</dbReference>
<accession>A0A174QIS5</accession>
<dbReference type="PANTHER" id="PTHR30146">
    <property type="entry name" value="LACI-RELATED TRANSCRIPTIONAL REPRESSOR"/>
    <property type="match status" value="1"/>
</dbReference>
<evidence type="ECO:0000313" key="7">
    <source>
        <dbReference type="EMBL" id="SQB16066.1"/>
    </source>
</evidence>
<dbReference type="PANTHER" id="PTHR30146:SF154">
    <property type="entry name" value="TRANSCRIPTION REGULATOR, MEMBER OF GALR FAMILY"/>
    <property type="match status" value="1"/>
</dbReference>
<dbReference type="SUPFAM" id="SSF47413">
    <property type="entry name" value="lambda repressor-like DNA-binding domains"/>
    <property type="match status" value="1"/>
</dbReference>
<dbReference type="EMBL" id="UAVW01000019">
    <property type="protein sequence ID" value="SQB16066.1"/>
    <property type="molecule type" value="Genomic_DNA"/>
</dbReference>
<dbReference type="Pfam" id="PF00356">
    <property type="entry name" value="LacI"/>
    <property type="match status" value="1"/>
</dbReference>
<organism evidence="6 8">
    <name type="scientific">Enterocloster clostridioformis</name>
    <dbReference type="NCBI Taxonomy" id="1531"/>
    <lineage>
        <taxon>Bacteria</taxon>
        <taxon>Bacillati</taxon>
        <taxon>Bacillota</taxon>
        <taxon>Clostridia</taxon>
        <taxon>Lachnospirales</taxon>
        <taxon>Lachnospiraceae</taxon>
        <taxon>Enterocloster</taxon>
    </lineage>
</organism>
<feature type="domain" description="HTH cro/C1-type" evidence="5">
    <location>
        <begin position="49"/>
        <end position="99"/>
    </location>
</feature>
<dbReference type="SMART" id="SM00354">
    <property type="entry name" value="HTH_LACI"/>
    <property type="match status" value="1"/>
</dbReference>
<name>A0A174QIS5_9FIRM</name>
<dbReference type="PROSITE" id="PS50943">
    <property type="entry name" value="HTH_CROC1"/>
    <property type="match status" value="1"/>
</dbReference>
<keyword evidence="3" id="KW-0804">Transcription</keyword>
<keyword evidence="9" id="KW-1185">Reference proteome</keyword>
<dbReference type="InterPro" id="IPR001761">
    <property type="entry name" value="Peripla_BP/Lac1_sug-bd_dom"/>
</dbReference>
<dbReference type="InterPro" id="IPR028082">
    <property type="entry name" value="Peripla_BP_I"/>
</dbReference>
<proteinExistence type="predicted"/>
<dbReference type="SUPFAM" id="SSF53822">
    <property type="entry name" value="Periplasmic binding protein-like I"/>
    <property type="match status" value="1"/>
</dbReference>
<protein>
    <submittedName>
        <fullName evidence="6">Sucrose operon repressor</fullName>
    </submittedName>
</protein>